<dbReference type="SUPFAM" id="SSF55874">
    <property type="entry name" value="ATPase domain of HSP90 chaperone/DNA topoisomerase II/histidine kinase"/>
    <property type="match status" value="1"/>
</dbReference>
<dbReference type="InterPro" id="IPR036890">
    <property type="entry name" value="HATPase_C_sf"/>
</dbReference>
<dbReference type="InterPro" id="IPR003594">
    <property type="entry name" value="HATPase_dom"/>
</dbReference>
<dbReference type="SMART" id="SM00387">
    <property type="entry name" value="HATPase_c"/>
    <property type="match status" value="1"/>
</dbReference>
<dbReference type="GO" id="GO:0009584">
    <property type="term" value="P:detection of visible light"/>
    <property type="evidence" value="ECO:0007669"/>
    <property type="project" value="InterPro"/>
</dbReference>
<dbReference type="Proteomes" id="UP000664859">
    <property type="component" value="Unassembled WGS sequence"/>
</dbReference>
<dbReference type="AlphaFoldDB" id="A0A835YY76"/>
<dbReference type="Gene3D" id="3.40.50.2300">
    <property type="match status" value="1"/>
</dbReference>
<sequence length="786" mass="85077">MEMTSAIVTFLRFKDDLSGEVIYENIRAGTVKSSYAGLRFPAGDIPAPARRLFVLNRVRLIHDIEAVDVPVVGATLPSGEKLDLSLSSLRAVSKMHILYLRNMGVVASMSVAIIVDEVLWGLFVFHCYTEPVSPTMEQRIMIETATSVSSVRIGSFMHAARMERTLKLMAVLSAVAESTSLFAYLEVHSASLLYIIGADTIVVCEGTAIAANYGDPAMMPTAWGLRELNRRCGLETVILLSSFKAGLRGNGCGVAFLRMPHVQVAFVRSCNTADVTWGGCPDEAKAPLPNGMLEPRASFAAYMEQGRTEARPWSAEDKDIVTAVFDSFRELLRQQTLRSFELRLERSNADASEAYKAAQGNYEYFAQMSHELRTPFHGIMGSLQLLQDASGKLSAEDQDDIVAGALDCGEGLLKTLDNILAVSKNKYRVELAAEPLCWPALLYDVRSVCTPYATQKGVTLKMGIATSWPDSADGRVVGDSTVIVQTVQNLVNNALKFTAAGGDVVVSSQQVASYQAAYAIWTACAASFEHSYWSQPEGKLPVQPSSWTEAQVRSATWFLVQVEDTGIGIESREDLIDIFKPYYQLSSGVSKAHQGTGLGLHISLSHARKCGGALGVASTMEKGTLFLFALPLQLARPGPSTPAASAPASPSGASLISAKPREPSFFGGVGNKPQQVVERPRVLLVDDSTLNLRLCQHKLALVLGQGAEFLVARDGSEAVTAYAQSAVADERPVNAILMDYHMPNMNGQEAIVRIRALEKEYALPAVPIAAYTAGKWIQLRHVVLSA</sequence>
<dbReference type="InterPro" id="IPR011006">
    <property type="entry name" value="CheY-like_superfamily"/>
</dbReference>
<dbReference type="Gene3D" id="3.30.450.40">
    <property type="match status" value="1"/>
</dbReference>
<feature type="domain" description="Phytochrome chromophore attachment site" evidence="7">
    <location>
        <begin position="8"/>
        <end position="147"/>
    </location>
</feature>
<dbReference type="InterPro" id="IPR016132">
    <property type="entry name" value="Phyto_chromo_attachment"/>
</dbReference>
<proteinExistence type="predicted"/>
<evidence type="ECO:0000313" key="10">
    <source>
        <dbReference type="EMBL" id="KAG5183786.1"/>
    </source>
</evidence>
<dbReference type="PANTHER" id="PTHR43047">
    <property type="entry name" value="TWO-COMPONENT HISTIDINE PROTEIN KINASE"/>
    <property type="match status" value="1"/>
</dbReference>
<dbReference type="CDD" id="cd00082">
    <property type="entry name" value="HisKA"/>
    <property type="match status" value="1"/>
</dbReference>
<protein>
    <recommendedName>
        <fullName evidence="2">histidine kinase</fullName>
        <ecNumber evidence="2">2.7.13.3</ecNumber>
    </recommendedName>
</protein>
<reference evidence="10" key="1">
    <citation type="submission" date="2021-02" db="EMBL/GenBank/DDBJ databases">
        <title>First Annotated Genome of the Yellow-green Alga Tribonema minus.</title>
        <authorList>
            <person name="Mahan K.M."/>
        </authorList>
    </citation>
    <scope>NUCLEOTIDE SEQUENCE</scope>
    <source>
        <strain evidence="10">UTEX B ZZ1240</strain>
    </source>
</reference>
<dbReference type="SMART" id="SM00388">
    <property type="entry name" value="HisKA"/>
    <property type="match status" value="1"/>
</dbReference>
<dbReference type="InterPro" id="IPR013515">
    <property type="entry name" value="Phytochrome_cen-reg"/>
</dbReference>
<dbReference type="InterPro" id="IPR043150">
    <property type="entry name" value="Phytochrome_PHY_sf"/>
</dbReference>
<name>A0A835YY76_9STRA</name>
<dbReference type="InterPro" id="IPR003018">
    <property type="entry name" value="GAF"/>
</dbReference>
<dbReference type="InterPro" id="IPR003661">
    <property type="entry name" value="HisK_dim/P_dom"/>
</dbReference>
<gene>
    <name evidence="10" type="ORF">JKP88DRAFT_277482</name>
</gene>
<dbReference type="PRINTS" id="PR00344">
    <property type="entry name" value="BCTRLSENSOR"/>
</dbReference>
<dbReference type="SUPFAM" id="SSF55781">
    <property type="entry name" value="GAF domain-like"/>
    <property type="match status" value="2"/>
</dbReference>
<dbReference type="InterPro" id="IPR004358">
    <property type="entry name" value="Sig_transdc_His_kin-like_C"/>
</dbReference>
<evidence type="ECO:0000256" key="6">
    <source>
        <dbReference type="PROSITE-ProRule" id="PRU00169"/>
    </source>
</evidence>
<evidence type="ECO:0000256" key="2">
    <source>
        <dbReference type="ARBA" id="ARBA00012438"/>
    </source>
</evidence>
<dbReference type="SUPFAM" id="SSF52172">
    <property type="entry name" value="CheY-like"/>
    <property type="match status" value="1"/>
</dbReference>
<feature type="domain" description="Histidine kinase" evidence="8">
    <location>
        <begin position="367"/>
        <end position="634"/>
    </location>
</feature>
<dbReference type="Gene3D" id="3.30.450.270">
    <property type="match status" value="1"/>
</dbReference>
<evidence type="ECO:0000256" key="1">
    <source>
        <dbReference type="ARBA" id="ARBA00000085"/>
    </source>
</evidence>
<evidence type="ECO:0000259" key="8">
    <source>
        <dbReference type="PROSITE" id="PS50109"/>
    </source>
</evidence>
<evidence type="ECO:0000313" key="11">
    <source>
        <dbReference type="Proteomes" id="UP000664859"/>
    </source>
</evidence>
<evidence type="ECO:0000256" key="5">
    <source>
        <dbReference type="ARBA" id="ARBA00022777"/>
    </source>
</evidence>
<dbReference type="SUPFAM" id="SSF47384">
    <property type="entry name" value="Homodimeric domain of signal transducing histidine kinase"/>
    <property type="match status" value="1"/>
</dbReference>
<dbReference type="PROSITE" id="PS50110">
    <property type="entry name" value="RESPONSE_REGULATORY"/>
    <property type="match status" value="1"/>
</dbReference>
<dbReference type="OrthoDB" id="2015534at2759"/>
<dbReference type="CDD" id="cd17546">
    <property type="entry name" value="REC_hyHK_CKI1_RcsC-like"/>
    <property type="match status" value="1"/>
</dbReference>
<evidence type="ECO:0000259" key="7">
    <source>
        <dbReference type="PROSITE" id="PS50046"/>
    </source>
</evidence>
<keyword evidence="11" id="KW-1185">Reference proteome</keyword>
<comment type="caution">
    <text evidence="10">The sequence shown here is derived from an EMBL/GenBank/DDBJ whole genome shotgun (WGS) entry which is preliminary data.</text>
</comment>
<dbReference type="GO" id="GO:0006355">
    <property type="term" value="P:regulation of DNA-templated transcription"/>
    <property type="evidence" value="ECO:0007669"/>
    <property type="project" value="InterPro"/>
</dbReference>
<organism evidence="10 11">
    <name type="scientific">Tribonema minus</name>
    <dbReference type="NCBI Taxonomy" id="303371"/>
    <lineage>
        <taxon>Eukaryota</taxon>
        <taxon>Sar</taxon>
        <taxon>Stramenopiles</taxon>
        <taxon>Ochrophyta</taxon>
        <taxon>PX clade</taxon>
        <taxon>Xanthophyceae</taxon>
        <taxon>Tribonematales</taxon>
        <taxon>Tribonemataceae</taxon>
        <taxon>Tribonema</taxon>
    </lineage>
</organism>
<dbReference type="PROSITE" id="PS50046">
    <property type="entry name" value="PHYTOCHROME_2"/>
    <property type="match status" value="1"/>
</dbReference>
<feature type="domain" description="Response regulatory" evidence="9">
    <location>
        <begin position="681"/>
        <end position="786"/>
    </location>
</feature>
<keyword evidence="3 6" id="KW-0597">Phosphoprotein</keyword>
<comment type="catalytic activity">
    <reaction evidence="1">
        <text>ATP + protein L-histidine = ADP + protein N-phospho-L-histidine.</text>
        <dbReference type="EC" id="2.7.13.3"/>
    </reaction>
</comment>
<dbReference type="EMBL" id="JAFCMP010000190">
    <property type="protein sequence ID" value="KAG5183786.1"/>
    <property type="molecule type" value="Genomic_DNA"/>
</dbReference>
<dbReference type="Pfam" id="PF00072">
    <property type="entry name" value="Response_reg"/>
    <property type="match status" value="1"/>
</dbReference>
<dbReference type="Gene3D" id="1.10.287.130">
    <property type="match status" value="1"/>
</dbReference>
<dbReference type="InterPro" id="IPR001789">
    <property type="entry name" value="Sig_transdc_resp-reg_receiver"/>
</dbReference>
<evidence type="ECO:0000256" key="3">
    <source>
        <dbReference type="ARBA" id="ARBA00022553"/>
    </source>
</evidence>
<keyword evidence="5" id="KW-0418">Kinase</keyword>
<dbReference type="Pfam" id="PF01590">
    <property type="entry name" value="GAF"/>
    <property type="match status" value="1"/>
</dbReference>
<dbReference type="InterPro" id="IPR029016">
    <property type="entry name" value="GAF-like_dom_sf"/>
</dbReference>
<keyword evidence="4" id="KW-0808">Transferase</keyword>
<evidence type="ECO:0000259" key="9">
    <source>
        <dbReference type="PROSITE" id="PS50110"/>
    </source>
</evidence>
<dbReference type="InterPro" id="IPR036097">
    <property type="entry name" value="HisK_dim/P_sf"/>
</dbReference>
<dbReference type="EC" id="2.7.13.3" evidence="2"/>
<dbReference type="Pfam" id="PF02518">
    <property type="entry name" value="HATPase_c"/>
    <property type="match status" value="1"/>
</dbReference>
<feature type="modified residue" description="4-aspartylphosphate" evidence="6">
    <location>
        <position position="739"/>
    </location>
</feature>
<accession>A0A835YY76</accession>
<dbReference type="InterPro" id="IPR005467">
    <property type="entry name" value="His_kinase_dom"/>
</dbReference>
<dbReference type="PROSITE" id="PS50109">
    <property type="entry name" value="HIS_KIN"/>
    <property type="match status" value="1"/>
</dbReference>
<evidence type="ECO:0000256" key="4">
    <source>
        <dbReference type="ARBA" id="ARBA00022679"/>
    </source>
</evidence>
<dbReference type="GO" id="GO:0000155">
    <property type="term" value="F:phosphorelay sensor kinase activity"/>
    <property type="evidence" value="ECO:0007669"/>
    <property type="project" value="InterPro"/>
</dbReference>
<dbReference type="Pfam" id="PF00512">
    <property type="entry name" value="HisKA"/>
    <property type="match status" value="1"/>
</dbReference>
<dbReference type="Pfam" id="PF00360">
    <property type="entry name" value="PHY"/>
    <property type="match status" value="1"/>
</dbReference>
<dbReference type="Gene3D" id="3.30.565.10">
    <property type="entry name" value="Histidine kinase-like ATPase, C-terminal domain"/>
    <property type="match status" value="1"/>
</dbReference>